<dbReference type="Gene3D" id="1.10.510.10">
    <property type="entry name" value="Transferase(Phosphotransferase) domain 1"/>
    <property type="match status" value="1"/>
</dbReference>
<accession>A0ABP9NER0</accession>
<dbReference type="PANTHER" id="PTHR43289">
    <property type="entry name" value="MITOGEN-ACTIVATED PROTEIN KINASE KINASE KINASE 20-RELATED"/>
    <property type="match status" value="1"/>
</dbReference>
<proteinExistence type="predicted"/>
<evidence type="ECO:0000256" key="5">
    <source>
        <dbReference type="ARBA" id="ARBA00022777"/>
    </source>
</evidence>
<keyword evidence="6 7" id="KW-0067">ATP-binding</keyword>
<dbReference type="CDD" id="cd14014">
    <property type="entry name" value="STKc_PknB_like"/>
    <property type="match status" value="1"/>
</dbReference>
<comment type="caution">
    <text evidence="10">The sequence shown here is derived from an EMBL/GenBank/DDBJ whole genome shotgun (WGS) entry which is preliminary data.</text>
</comment>
<dbReference type="PROSITE" id="PS00109">
    <property type="entry name" value="PROTEIN_KINASE_TYR"/>
    <property type="match status" value="1"/>
</dbReference>
<keyword evidence="4 7" id="KW-0547">Nucleotide-binding</keyword>
<dbReference type="PANTHER" id="PTHR43289:SF6">
    <property type="entry name" value="SERINE_THREONINE-PROTEIN KINASE NEKL-3"/>
    <property type="match status" value="1"/>
</dbReference>
<keyword evidence="5" id="KW-0418">Kinase</keyword>
<keyword evidence="8" id="KW-0472">Membrane</keyword>
<evidence type="ECO:0000256" key="7">
    <source>
        <dbReference type="PROSITE-ProRule" id="PRU10141"/>
    </source>
</evidence>
<dbReference type="InterPro" id="IPR008266">
    <property type="entry name" value="Tyr_kinase_AS"/>
</dbReference>
<protein>
    <recommendedName>
        <fullName evidence="1">non-specific serine/threonine protein kinase</fullName>
        <ecNumber evidence="1">2.7.11.1</ecNumber>
    </recommendedName>
</protein>
<dbReference type="Proteomes" id="UP001500804">
    <property type="component" value="Unassembled WGS sequence"/>
</dbReference>
<dbReference type="PROSITE" id="PS50011">
    <property type="entry name" value="PROTEIN_KINASE_DOM"/>
    <property type="match status" value="1"/>
</dbReference>
<keyword evidence="3" id="KW-0808">Transferase</keyword>
<evidence type="ECO:0000313" key="10">
    <source>
        <dbReference type="EMBL" id="GAA5114597.1"/>
    </source>
</evidence>
<keyword evidence="8" id="KW-0812">Transmembrane</keyword>
<evidence type="ECO:0000256" key="4">
    <source>
        <dbReference type="ARBA" id="ARBA00022741"/>
    </source>
</evidence>
<dbReference type="Gene3D" id="3.30.200.20">
    <property type="entry name" value="Phosphorylase Kinase, domain 1"/>
    <property type="match status" value="1"/>
</dbReference>
<organism evidence="10 11">
    <name type="scientific">Pseudonocardia adelaidensis</name>
    <dbReference type="NCBI Taxonomy" id="648754"/>
    <lineage>
        <taxon>Bacteria</taxon>
        <taxon>Bacillati</taxon>
        <taxon>Actinomycetota</taxon>
        <taxon>Actinomycetes</taxon>
        <taxon>Pseudonocardiales</taxon>
        <taxon>Pseudonocardiaceae</taxon>
        <taxon>Pseudonocardia</taxon>
    </lineage>
</organism>
<feature type="binding site" evidence="7">
    <location>
        <position position="35"/>
    </location>
    <ligand>
        <name>ATP</name>
        <dbReference type="ChEBI" id="CHEBI:30616"/>
    </ligand>
</feature>
<evidence type="ECO:0000256" key="6">
    <source>
        <dbReference type="ARBA" id="ARBA00022840"/>
    </source>
</evidence>
<evidence type="ECO:0000256" key="8">
    <source>
        <dbReference type="SAM" id="Phobius"/>
    </source>
</evidence>
<evidence type="ECO:0000256" key="2">
    <source>
        <dbReference type="ARBA" id="ARBA00022527"/>
    </source>
</evidence>
<evidence type="ECO:0000259" key="9">
    <source>
        <dbReference type="PROSITE" id="PS50011"/>
    </source>
</evidence>
<evidence type="ECO:0000256" key="1">
    <source>
        <dbReference type="ARBA" id="ARBA00012513"/>
    </source>
</evidence>
<dbReference type="EMBL" id="BAABJO010000004">
    <property type="protein sequence ID" value="GAA5114597.1"/>
    <property type="molecule type" value="Genomic_DNA"/>
</dbReference>
<reference evidence="11" key="1">
    <citation type="journal article" date="2019" name="Int. J. Syst. Evol. Microbiol.">
        <title>The Global Catalogue of Microorganisms (GCM) 10K type strain sequencing project: providing services to taxonomists for standard genome sequencing and annotation.</title>
        <authorList>
            <consortium name="The Broad Institute Genomics Platform"/>
            <consortium name="The Broad Institute Genome Sequencing Center for Infectious Disease"/>
            <person name="Wu L."/>
            <person name="Ma J."/>
        </authorList>
    </citation>
    <scope>NUCLEOTIDE SEQUENCE [LARGE SCALE GENOMIC DNA]</scope>
    <source>
        <strain evidence="11">JCM 18302</strain>
    </source>
</reference>
<keyword evidence="2" id="KW-0723">Serine/threonine-protein kinase</keyword>
<dbReference type="InterPro" id="IPR000719">
    <property type="entry name" value="Prot_kinase_dom"/>
</dbReference>
<gene>
    <name evidence="10" type="ORF">GCM10023320_12070</name>
</gene>
<dbReference type="InterPro" id="IPR011009">
    <property type="entry name" value="Kinase-like_dom_sf"/>
</dbReference>
<feature type="transmembrane region" description="Helical" evidence="8">
    <location>
        <begin position="271"/>
        <end position="292"/>
    </location>
</feature>
<dbReference type="SUPFAM" id="SSF56112">
    <property type="entry name" value="Protein kinase-like (PK-like)"/>
    <property type="match status" value="1"/>
</dbReference>
<sequence length="582" mass="61301">MIAGRYRLVAEIGSGGMGEVWRAEDEETGGIVALKRVRLAHLAPGERERARERLRAEARIASRLEHSHIITVHGLVEHDGEPWLVMEYVAAPNLADLSAGGLPPRRVAGIGAQVAEALAYAHGTGVLHRDVTPRNILVGDREHVTLTDFGISKVEGEDTIGTGGRPFAGVAAYLAPEVANGVRGGAKADVFALGATLYSAVEGRSPWGDGDLVPTLAAAMRGVVDAPRRAGALGPVLVRMLQRRPRDRPTAAVAAQLLAQAADGAQAGRRWWPWVAVASAVAVVVATAVILWPSPPASVAAAPGLGDPATADPCGLIRPEPFERFGRATLETDYGSFDRCDVIVESPESELNRFGTRVQFVNSPAGLPDGVREEHDGILVVRSGPIDDQCGRALRLPDGHDVRVVTRAERGVPPDLCAVADVGTEIALDVLTRGPVPRRPVPFDPTSLAAVDACGLLDAATVATVPGLEAAQPDPGFAGWECDWESPKPGSTIDIYYDRNDGLDEDGGTRTQIAGHDAVVDADEDVSGCDVAILHRPYLDPRGDPSDELLNVEVEQVGYQGDICALATAVATVAVERLPATP</sequence>
<dbReference type="PROSITE" id="PS00107">
    <property type="entry name" value="PROTEIN_KINASE_ATP"/>
    <property type="match status" value="1"/>
</dbReference>
<feature type="domain" description="Protein kinase" evidence="9">
    <location>
        <begin position="6"/>
        <end position="275"/>
    </location>
</feature>
<keyword evidence="11" id="KW-1185">Reference proteome</keyword>
<evidence type="ECO:0000313" key="11">
    <source>
        <dbReference type="Proteomes" id="UP001500804"/>
    </source>
</evidence>
<name>A0ABP9NER0_9PSEU</name>
<evidence type="ECO:0000256" key="3">
    <source>
        <dbReference type="ARBA" id="ARBA00022679"/>
    </source>
</evidence>
<dbReference type="EC" id="2.7.11.1" evidence="1"/>
<keyword evidence="8" id="KW-1133">Transmembrane helix</keyword>
<dbReference type="Pfam" id="PF00069">
    <property type="entry name" value="Pkinase"/>
    <property type="match status" value="1"/>
</dbReference>
<dbReference type="InterPro" id="IPR017441">
    <property type="entry name" value="Protein_kinase_ATP_BS"/>
</dbReference>